<dbReference type="AGR" id="Xenbase:XB-GENE-922061"/>
<dbReference type="KEGG" id="xla:100381169"/>
<keyword evidence="5" id="KW-0963">Cytoplasm</keyword>
<comment type="subcellular location">
    <subcellularLocation>
        <location evidence="2">Cell projection</location>
        <location evidence="2">Cilium</location>
        <location evidence="2">Flagellum</location>
    </subcellularLocation>
    <subcellularLocation>
        <location evidence="3">Cytoplasm</location>
    </subcellularLocation>
</comment>
<dbReference type="PANTHER" id="PTHR28572">
    <property type="entry name" value="COILED-COIL DOMAIN-CONTAINING PROTEIN 103"/>
    <property type="match status" value="1"/>
</dbReference>
<dbReference type="InterPro" id="IPR031733">
    <property type="entry name" value="Dynein_attach_N"/>
</dbReference>
<dbReference type="OrthoDB" id="447931at2759"/>
<dbReference type="OMA" id="YRNWRRH"/>
<keyword evidence="13" id="KW-1185">Reference proteome</keyword>
<evidence type="ECO:0000256" key="3">
    <source>
        <dbReference type="ARBA" id="ARBA00004496"/>
    </source>
</evidence>
<protein>
    <submittedName>
        <fullName evidence="14">Coiled-coil domain-containing protein 103 isoform X1</fullName>
    </submittedName>
</protein>
<dbReference type="GeneID" id="100381169"/>
<reference evidence="14" key="1">
    <citation type="submission" date="2025-08" db="UniProtKB">
        <authorList>
            <consortium name="RefSeq"/>
        </authorList>
    </citation>
    <scope>IDENTIFICATION</scope>
    <source>
        <strain evidence="14">J_2021</strain>
        <tissue evidence="14">Erythrocytes</tissue>
    </source>
</reference>
<evidence type="ECO:0000256" key="2">
    <source>
        <dbReference type="ARBA" id="ARBA00004230"/>
    </source>
</evidence>
<dbReference type="GO" id="GO:0005576">
    <property type="term" value="C:extracellular region"/>
    <property type="evidence" value="ECO:0007669"/>
    <property type="project" value="GOC"/>
</dbReference>
<accession>A0A1L8ESD9</accession>
<evidence type="ECO:0000256" key="6">
    <source>
        <dbReference type="ARBA" id="ARBA00022794"/>
    </source>
</evidence>
<gene>
    <name evidence="15" type="primary">dnaaf19.L</name>
    <name evidence="14" type="synonym">ccdc103.L</name>
</gene>
<comment type="similarity">
    <text evidence="10">Belongs to the DNAAF19/PR46b family.</text>
</comment>
<feature type="domain" description="Dynein attachment factor N-terminal" evidence="12">
    <location>
        <begin position="30"/>
        <end position="97"/>
    </location>
</feature>
<dbReference type="STRING" id="8355.A0A1L8ESD9"/>
<dbReference type="GO" id="GO:0007368">
    <property type="term" value="P:determination of left/right symmetry"/>
    <property type="evidence" value="ECO:0000318"/>
    <property type="project" value="GO_Central"/>
</dbReference>
<dbReference type="PANTHER" id="PTHR28572:SF1">
    <property type="entry name" value="COILED-COIL DOMAIN-CONTAINING PROTEIN 103"/>
    <property type="match status" value="1"/>
</dbReference>
<feature type="domain" description="RNA-polymerase II-associated protein 3-like C-terminal" evidence="11">
    <location>
        <begin position="121"/>
        <end position="208"/>
    </location>
</feature>
<dbReference type="Proteomes" id="UP000186698">
    <property type="component" value="Chromosome 9_10L"/>
</dbReference>
<dbReference type="Bgee" id="100381169">
    <property type="expression patterns" value="Expressed in testis and 10 other cell types or tissues"/>
</dbReference>
<evidence type="ECO:0000259" key="12">
    <source>
        <dbReference type="Pfam" id="PF15867"/>
    </source>
</evidence>
<evidence type="ECO:0000256" key="10">
    <source>
        <dbReference type="ARBA" id="ARBA00049986"/>
    </source>
</evidence>
<dbReference type="GO" id="GO:0003351">
    <property type="term" value="P:epithelial cilium movement involved in extracellular fluid movement"/>
    <property type="evidence" value="ECO:0000318"/>
    <property type="project" value="GO_Central"/>
</dbReference>
<organism evidence="13 14">
    <name type="scientific">Xenopus laevis</name>
    <name type="common">African clawed frog</name>
    <dbReference type="NCBI Taxonomy" id="8355"/>
    <lineage>
        <taxon>Eukaryota</taxon>
        <taxon>Metazoa</taxon>
        <taxon>Chordata</taxon>
        <taxon>Craniata</taxon>
        <taxon>Vertebrata</taxon>
        <taxon>Euteleostomi</taxon>
        <taxon>Amphibia</taxon>
        <taxon>Batrachia</taxon>
        <taxon>Anura</taxon>
        <taxon>Pipoidea</taxon>
        <taxon>Pipidae</taxon>
        <taxon>Xenopodinae</taxon>
        <taxon>Xenopus</taxon>
        <taxon>Xenopus</taxon>
    </lineage>
</organism>
<evidence type="ECO:0000256" key="8">
    <source>
        <dbReference type="ARBA" id="ARBA00023069"/>
    </source>
</evidence>
<evidence type="ECO:0000313" key="14">
    <source>
        <dbReference type="RefSeq" id="XP_018090327.1"/>
    </source>
</evidence>
<dbReference type="AlphaFoldDB" id="A0A1L8ESD9"/>
<evidence type="ECO:0000256" key="9">
    <source>
        <dbReference type="ARBA" id="ARBA00023273"/>
    </source>
</evidence>
<dbReference type="InterPro" id="IPR025986">
    <property type="entry name" value="RPAP3-like_C"/>
</dbReference>
<dbReference type="GO" id="GO:0036157">
    <property type="term" value="C:outer dynein arm"/>
    <property type="evidence" value="ECO:0007669"/>
    <property type="project" value="InterPro"/>
</dbReference>
<dbReference type="RefSeq" id="XP_018090327.1">
    <property type="nucleotide sequence ID" value="XM_018234838.2"/>
</dbReference>
<evidence type="ECO:0000313" key="13">
    <source>
        <dbReference type="Proteomes" id="UP000186698"/>
    </source>
</evidence>
<dbReference type="InterPro" id="IPR042422">
    <property type="entry name" value="CC103"/>
</dbReference>
<keyword evidence="9" id="KW-0966">Cell projection</keyword>
<name>A0A1L8ESD9_XENLA</name>
<keyword evidence="7" id="KW-0282">Flagellum</keyword>
<evidence type="ECO:0000256" key="7">
    <source>
        <dbReference type="ARBA" id="ARBA00022846"/>
    </source>
</evidence>
<dbReference type="GO" id="GO:0036159">
    <property type="term" value="P:inner dynein arm assembly"/>
    <property type="evidence" value="ECO:0000318"/>
    <property type="project" value="GO_Central"/>
</dbReference>
<evidence type="ECO:0000256" key="4">
    <source>
        <dbReference type="ARBA" id="ARBA00011738"/>
    </source>
</evidence>
<evidence type="ECO:0000256" key="5">
    <source>
        <dbReference type="ARBA" id="ARBA00022490"/>
    </source>
</evidence>
<dbReference type="Pfam" id="PF13877">
    <property type="entry name" value="RPAP3_C"/>
    <property type="match status" value="1"/>
</dbReference>
<dbReference type="CTD" id="100381169"/>
<dbReference type="PaxDb" id="8355-A0A1L8ESD9"/>
<comment type="subunit">
    <text evidence="4">Homodimer.</text>
</comment>
<dbReference type="Xenbase" id="XB-GENE-922061">
    <property type="gene designation" value="dnaaf19.L"/>
</dbReference>
<evidence type="ECO:0000313" key="15">
    <source>
        <dbReference type="Xenbase" id="XB-GENE-922061"/>
    </source>
</evidence>
<evidence type="ECO:0000256" key="1">
    <source>
        <dbReference type="ARBA" id="ARBA00004048"/>
    </source>
</evidence>
<keyword evidence="8" id="KW-0969">Cilium</keyword>
<dbReference type="GO" id="GO:0031514">
    <property type="term" value="C:motile cilium"/>
    <property type="evidence" value="ECO:0007669"/>
    <property type="project" value="UniProtKB-SubCell"/>
</dbReference>
<comment type="function">
    <text evidence="1">Dynein-attachment factor required for cilia motility.</text>
</comment>
<sequence length="251" mass="28948">MVKRNCNVSIGTETQSEEQIVTLMEDQETIDFRQLERELANALAADQKYSRENDAKFRAIHQKVASYEEFRDIVLASNLKPLERKDKVGGERKQPWNPSFNTNSCARESENVMPEESFSDPTNAFEFTRDWRRLGNGEKYYYLLRVGAEKLSQLFHAEVCSGLLGEFLLVLNESFQAIHLETVLQILQTLAETKRFDLNLVFLSGSEKESSQKLFVKLQTCVGAIEDERRRIEDKRLTKLMACYKIGSTKD</sequence>
<keyword evidence="6" id="KW-0970">Cilium biogenesis/degradation</keyword>
<evidence type="ECO:0000259" key="11">
    <source>
        <dbReference type="Pfam" id="PF13877"/>
    </source>
</evidence>
<proteinExistence type="inferred from homology"/>
<dbReference type="Pfam" id="PF15867">
    <property type="entry name" value="Dynein_attach_N"/>
    <property type="match status" value="1"/>
</dbReference>